<comment type="caution">
    <text evidence="4">The sequence shown here is derived from an EMBL/GenBank/DDBJ whole genome shotgun (WGS) entry which is preliminary data.</text>
</comment>
<dbReference type="SUPFAM" id="SSF53850">
    <property type="entry name" value="Periplasmic binding protein-like II"/>
    <property type="match status" value="1"/>
</dbReference>
<keyword evidence="5" id="KW-1185">Reference proteome</keyword>
<name>A0ABS7KAY0_9BACI</name>
<dbReference type="InterPro" id="IPR025370">
    <property type="entry name" value="SgrR_HTH_N"/>
</dbReference>
<sequence length="548" mass="64248">MDHYLLSLYNHVDSGSVKLEDIANQLMLSTKQTRRKLQQWQEEGWLSFQSGRGRGNTSTIQWKRNVEQEYEQLFLQYLRDDAIKEVSKLLLLDWSVETKQRLMMAFQAKFGFHQEDQDRLMIPRFYPFLTVHPQHAADIQSANLVANLYNRVVTLHADNTITPELAHTWEYNDTSLILYLRKDVAFHDGSIMKAEDVVDSFLRMKNDEHYAALWEPITMVTSPAPLIVKVEFPSGCTYVLQLLSLLTASIFKEINGRLLGTGGFYLAEDSPEKTVLCAFKQYFGHRPLLDTVEFIQVPREFQIVYQGAHESGEVDTFEVESDSGFGVVVMNPYRSSDMMRKEVREFIHSIIAQHRHELSEVNTRIRGNHEGCLIGLSESYTLEVRPKPKMSGPIKMRYVNYTSETSHWLKDKLEQAGIQVEMEEVTFHDAIYNPQIHLDTDLFIHGEIFELNQTFYYFFFLKNSFSPLHLLIERDEHLHRELEAYNQIPFEEWNAQHLKIEEYLKNESLCIPLYYVKRHIPFSINLMNIEIKHFGYVDLTKLWTKPRI</sequence>
<dbReference type="EMBL" id="JACWFH010000035">
    <property type="protein sequence ID" value="MBY0099370.1"/>
    <property type="molecule type" value="Genomic_DNA"/>
</dbReference>
<dbReference type="InterPro" id="IPR000914">
    <property type="entry name" value="SBP_5_dom"/>
</dbReference>
<dbReference type="InterPro" id="IPR039424">
    <property type="entry name" value="SBP_5"/>
</dbReference>
<dbReference type="Proteomes" id="UP000769780">
    <property type="component" value="Unassembled WGS sequence"/>
</dbReference>
<dbReference type="Pfam" id="PF12793">
    <property type="entry name" value="SgrR_N"/>
    <property type="match status" value="1"/>
</dbReference>
<accession>A0ABS7KAY0</accession>
<keyword evidence="1" id="KW-0238">DNA-binding</keyword>
<reference evidence="4 5" key="1">
    <citation type="submission" date="2020-07" db="EMBL/GenBank/DDBJ databases">
        <title>Fungal Genomes of the International Space Station.</title>
        <authorList>
            <person name="Seuylemezian A."/>
            <person name="Singh N.K."/>
            <person name="Wood J."/>
            <person name="Venkateswaran K."/>
        </authorList>
    </citation>
    <scope>NUCLEOTIDE SEQUENCE [LARGE SCALE GENOMIC DNA]</scope>
    <source>
        <strain evidence="4 5">PL-B2</strain>
    </source>
</reference>
<feature type="domain" description="Transcriptional regulator SgrR N-terminal HTH" evidence="3">
    <location>
        <begin position="12"/>
        <end position="91"/>
    </location>
</feature>
<evidence type="ECO:0000313" key="4">
    <source>
        <dbReference type="EMBL" id="MBY0099370.1"/>
    </source>
</evidence>
<evidence type="ECO:0000259" key="2">
    <source>
        <dbReference type="Pfam" id="PF00496"/>
    </source>
</evidence>
<dbReference type="Gene3D" id="3.40.190.10">
    <property type="entry name" value="Periplasmic binding protein-like II"/>
    <property type="match status" value="1"/>
</dbReference>
<dbReference type="PANTHER" id="PTHR30290">
    <property type="entry name" value="PERIPLASMIC BINDING COMPONENT OF ABC TRANSPORTER"/>
    <property type="match status" value="1"/>
</dbReference>
<dbReference type="RefSeq" id="WP_221875578.1">
    <property type="nucleotide sequence ID" value="NZ_JACWFH010000035.1"/>
</dbReference>
<evidence type="ECO:0000313" key="5">
    <source>
        <dbReference type="Proteomes" id="UP000769780"/>
    </source>
</evidence>
<proteinExistence type="predicted"/>
<evidence type="ECO:0000256" key="1">
    <source>
        <dbReference type="ARBA" id="ARBA00023125"/>
    </source>
</evidence>
<feature type="domain" description="Solute-binding protein family 5" evidence="2">
    <location>
        <begin position="161"/>
        <end position="317"/>
    </location>
</feature>
<protein>
    <submittedName>
        <fullName evidence="4">SgrR family transcriptional regulator</fullName>
    </submittedName>
</protein>
<evidence type="ECO:0000259" key="3">
    <source>
        <dbReference type="Pfam" id="PF12793"/>
    </source>
</evidence>
<gene>
    <name evidence="4" type="ORF">H0185_21620</name>
</gene>
<dbReference type="PANTHER" id="PTHR30290:SF72">
    <property type="entry name" value="HTH-TYPE TRANSCRIPTIONAL REGULATOR SGRR"/>
    <property type="match status" value="1"/>
</dbReference>
<organism evidence="4 5">
    <name type="scientific">Mesobacillus maritimus</name>
    <dbReference type="NCBI Taxonomy" id="1643336"/>
    <lineage>
        <taxon>Bacteria</taxon>
        <taxon>Bacillati</taxon>
        <taxon>Bacillota</taxon>
        <taxon>Bacilli</taxon>
        <taxon>Bacillales</taxon>
        <taxon>Bacillaceae</taxon>
        <taxon>Mesobacillus</taxon>
    </lineage>
</organism>
<dbReference type="Pfam" id="PF00496">
    <property type="entry name" value="SBP_bac_5"/>
    <property type="match status" value="1"/>
</dbReference>